<evidence type="ECO:0000256" key="1">
    <source>
        <dbReference type="ARBA" id="ARBA00022741"/>
    </source>
</evidence>
<dbReference type="GO" id="GO:0009432">
    <property type="term" value="P:SOS response"/>
    <property type="evidence" value="ECO:0007669"/>
    <property type="project" value="TreeGrafter"/>
</dbReference>
<keyword evidence="3" id="KW-0067">ATP-binding</keyword>
<dbReference type="InterPro" id="IPR027417">
    <property type="entry name" value="P-loop_NTPase"/>
</dbReference>
<gene>
    <name evidence="5" type="ORF">HQ497_05095</name>
</gene>
<dbReference type="EMBL" id="JABMOJ010000186">
    <property type="protein sequence ID" value="NQV64724.1"/>
    <property type="molecule type" value="Genomic_DNA"/>
</dbReference>
<feature type="domain" description="ATP-dependent helicase C-terminal" evidence="4">
    <location>
        <begin position="140"/>
        <end position="273"/>
    </location>
</feature>
<dbReference type="InterPro" id="IPR045028">
    <property type="entry name" value="DinG/Rad3-like"/>
</dbReference>
<dbReference type="Pfam" id="PF13307">
    <property type="entry name" value="Helicase_C_2"/>
    <property type="match status" value="1"/>
</dbReference>
<dbReference type="InterPro" id="IPR006555">
    <property type="entry name" value="ATP-dep_Helicase_C"/>
</dbReference>
<sequence length="292" mass="32021">SGGAGLWQNFRVRDIAGQPPTARWISFRDTDEIQISASPVSVHDTLEALLWSRCFGAVLTSATLAVGGDFERFQRRVGIHPDNRFRALASPFHYAEQAVLRVPMMVTDPRQADDHNAEVAGLLPELLKGVKGGLVLFASWRQMFRIRDALGADFQALILVQGDLSKSEIVATQKRRIDAGQSSIIFGLASFAEGIDLPGAYCEHVVIVKIPFAVPDDPVGATLSEWIEANGGNAFQEIMVPDAALRMVQACGRLLRTESDSGTISILDRRLVTQRYGQLLLNALPPFRREIA</sequence>
<feature type="non-terminal residue" evidence="5">
    <location>
        <position position="1"/>
    </location>
</feature>
<organism evidence="5 6">
    <name type="scientific">SAR86 cluster bacterium</name>
    <dbReference type="NCBI Taxonomy" id="2030880"/>
    <lineage>
        <taxon>Bacteria</taxon>
        <taxon>Pseudomonadati</taxon>
        <taxon>Pseudomonadota</taxon>
        <taxon>Gammaproteobacteria</taxon>
        <taxon>SAR86 cluster</taxon>
    </lineage>
</organism>
<dbReference type="Gene3D" id="3.40.50.300">
    <property type="entry name" value="P-loop containing nucleotide triphosphate hydrolases"/>
    <property type="match status" value="1"/>
</dbReference>
<dbReference type="SMART" id="SM00491">
    <property type="entry name" value="HELICc2"/>
    <property type="match status" value="1"/>
</dbReference>
<dbReference type="GO" id="GO:0016818">
    <property type="term" value="F:hydrolase activity, acting on acid anhydrides, in phosphorus-containing anhydrides"/>
    <property type="evidence" value="ECO:0007669"/>
    <property type="project" value="InterPro"/>
</dbReference>
<evidence type="ECO:0000313" key="6">
    <source>
        <dbReference type="Proteomes" id="UP000754644"/>
    </source>
</evidence>
<dbReference type="GO" id="GO:0005524">
    <property type="term" value="F:ATP binding"/>
    <property type="evidence" value="ECO:0007669"/>
    <property type="project" value="UniProtKB-KW"/>
</dbReference>
<dbReference type="GO" id="GO:0003676">
    <property type="term" value="F:nucleic acid binding"/>
    <property type="evidence" value="ECO:0007669"/>
    <property type="project" value="InterPro"/>
</dbReference>
<keyword evidence="2" id="KW-0378">Hydrolase</keyword>
<accession>A0A973A7H5</accession>
<protein>
    <submittedName>
        <fullName evidence="5">ATP-dependent DNA helicase DinG</fullName>
    </submittedName>
</protein>
<evidence type="ECO:0000256" key="2">
    <source>
        <dbReference type="ARBA" id="ARBA00022801"/>
    </source>
</evidence>
<evidence type="ECO:0000256" key="3">
    <source>
        <dbReference type="ARBA" id="ARBA00022840"/>
    </source>
</evidence>
<keyword evidence="5" id="KW-0347">Helicase</keyword>
<dbReference type="GO" id="GO:0003678">
    <property type="term" value="F:DNA helicase activity"/>
    <property type="evidence" value="ECO:0007669"/>
    <property type="project" value="TreeGrafter"/>
</dbReference>
<name>A0A973A7H5_9GAMM</name>
<dbReference type="SUPFAM" id="SSF52540">
    <property type="entry name" value="P-loop containing nucleoside triphosphate hydrolases"/>
    <property type="match status" value="1"/>
</dbReference>
<comment type="caution">
    <text evidence="5">The sequence shown here is derived from an EMBL/GenBank/DDBJ whole genome shotgun (WGS) entry which is preliminary data.</text>
</comment>
<dbReference type="PANTHER" id="PTHR11472">
    <property type="entry name" value="DNA REPAIR DEAD HELICASE RAD3/XP-D SUBFAMILY MEMBER"/>
    <property type="match status" value="1"/>
</dbReference>
<evidence type="ECO:0000259" key="4">
    <source>
        <dbReference type="SMART" id="SM00491"/>
    </source>
</evidence>
<dbReference type="FunFam" id="3.40.50.300:FF:000437">
    <property type="entry name" value="ATP-dependent DNA helicase DinG"/>
    <property type="match status" value="1"/>
</dbReference>
<dbReference type="Proteomes" id="UP000754644">
    <property type="component" value="Unassembled WGS sequence"/>
</dbReference>
<dbReference type="GO" id="GO:0006281">
    <property type="term" value="P:DNA repair"/>
    <property type="evidence" value="ECO:0007669"/>
    <property type="project" value="TreeGrafter"/>
</dbReference>
<dbReference type="AlphaFoldDB" id="A0A973A7H5"/>
<reference evidence="5" key="1">
    <citation type="submission" date="2020-05" db="EMBL/GenBank/DDBJ databases">
        <title>Sulfur intermediates as new biogeochemical hubs in an aquatic model microbial ecosystem.</title>
        <authorList>
            <person name="Vigneron A."/>
        </authorList>
    </citation>
    <scope>NUCLEOTIDE SEQUENCE</scope>
    <source>
        <strain evidence="5">Bin.250</strain>
    </source>
</reference>
<dbReference type="GO" id="GO:0051539">
    <property type="term" value="F:4 iron, 4 sulfur cluster binding"/>
    <property type="evidence" value="ECO:0007669"/>
    <property type="project" value="TreeGrafter"/>
</dbReference>
<keyword evidence="1" id="KW-0547">Nucleotide-binding</keyword>
<proteinExistence type="predicted"/>
<dbReference type="GO" id="GO:0033677">
    <property type="term" value="F:DNA/RNA helicase activity"/>
    <property type="evidence" value="ECO:0007669"/>
    <property type="project" value="TreeGrafter"/>
</dbReference>
<evidence type="ECO:0000313" key="5">
    <source>
        <dbReference type="EMBL" id="NQV64724.1"/>
    </source>
</evidence>
<dbReference type="PANTHER" id="PTHR11472:SF59">
    <property type="entry name" value="ATP-DEPENDENT DNA HELICASE DING"/>
    <property type="match status" value="1"/>
</dbReference>